<dbReference type="InterPro" id="IPR003615">
    <property type="entry name" value="HNH_nuc"/>
</dbReference>
<evidence type="ECO:0000313" key="4">
    <source>
        <dbReference type="Proteomes" id="UP000218288"/>
    </source>
</evidence>
<protein>
    <recommendedName>
        <fullName evidence="2">HNH nuclease domain-containing protein</fullName>
    </recommendedName>
</protein>
<dbReference type="Pfam" id="PF13391">
    <property type="entry name" value="HNH_2"/>
    <property type="match status" value="1"/>
</dbReference>
<name>A0A169QD52_9HYPH</name>
<gene>
    <name evidence="3" type="ORF">MPPM_0113</name>
</gene>
<dbReference type="EMBL" id="AP014809">
    <property type="protein sequence ID" value="BAU88718.1"/>
    <property type="molecule type" value="Genomic_DNA"/>
</dbReference>
<dbReference type="AlphaFoldDB" id="A0A169QD52"/>
<evidence type="ECO:0000313" key="3">
    <source>
        <dbReference type="EMBL" id="BAU88718.1"/>
    </source>
</evidence>
<dbReference type="Proteomes" id="UP000218288">
    <property type="component" value="Chromosome"/>
</dbReference>
<accession>A0A169QD52</accession>
<dbReference type="RefSeq" id="WP_197705064.1">
    <property type="nucleotide sequence ID" value="NZ_AP014809.1"/>
</dbReference>
<evidence type="ECO:0000259" key="2">
    <source>
        <dbReference type="Pfam" id="PF13391"/>
    </source>
</evidence>
<organism evidence="3 4">
    <name type="scientific">Methylorubrum populi</name>
    <dbReference type="NCBI Taxonomy" id="223967"/>
    <lineage>
        <taxon>Bacteria</taxon>
        <taxon>Pseudomonadati</taxon>
        <taxon>Pseudomonadota</taxon>
        <taxon>Alphaproteobacteria</taxon>
        <taxon>Hyphomicrobiales</taxon>
        <taxon>Methylobacteriaceae</taxon>
        <taxon>Methylorubrum</taxon>
    </lineage>
</organism>
<feature type="region of interest" description="Disordered" evidence="1">
    <location>
        <begin position="274"/>
        <end position="305"/>
    </location>
</feature>
<feature type="domain" description="HNH nuclease" evidence="2">
    <location>
        <begin position="201"/>
        <end position="250"/>
    </location>
</feature>
<sequence length="305" mass="33453">MAAYWLTFKQKDRTAPRGWPLEELQALVSRFEATPSTATEWWRISSHRSAKPGDRVFIFKQGQGARGIFASGTIVGGPEERESINDNDGLAWRALVLFDQLVDPTKDFLISYEDLQHLVPKELVEAQASGNSVPPEVAEELERMLSSAEHGFGQIDGTHGDDGSFDPASASQPERAVRAITVRRGQANFRNALLDAYARRCAMTACSVVDVLEAAHITPYMGATTNHVTNGLLLRADLHTLFDCGLLSVEPISRTIVIGAGLVGSTYEALSGRKLRAPKNPSHSPSQRSLKRHFDSFNRRKAGTP</sequence>
<proteinExistence type="predicted"/>
<reference evidence="3 4" key="1">
    <citation type="journal article" date="2016" name="Genome Announc.">
        <title>Complete Genome Sequence of Methylobacterium populi P-1M, Isolated from Pink-Pigmented Household Biofilm.</title>
        <authorList>
            <person name="Morohoshi T."/>
            <person name="Ikeda T."/>
        </authorList>
    </citation>
    <scope>NUCLEOTIDE SEQUENCE [LARGE SCALE GENOMIC DNA]</scope>
    <source>
        <strain evidence="3 4">P-1M</strain>
    </source>
</reference>
<evidence type="ECO:0000256" key="1">
    <source>
        <dbReference type="SAM" id="MobiDB-lite"/>
    </source>
</evidence>